<keyword evidence="1" id="KW-0812">Transmembrane</keyword>
<keyword evidence="3" id="KW-1185">Reference proteome</keyword>
<keyword evidence="1" id="KW-0472">Membrane</keyword>
<keyword evidence="1" id="KW-1133">Transmembrane helix</keyword>
<feature type="transmembrane region" description="Helical" evidence="1">
    <location>
        <begin position="58"/>
        <end position="85"/>
    </location>
</feature>
<feature type="transmembrane region" description="Helical" evidence="1">
    <location>
        <begin position="12"/>
        <end position="38"/>
    </location>
</feature>
<sequence length="144" mass="16066">MSGIKQRAQGATLGAVALSLLGAMLAPGFLLHLLDAFFSLHEDYVFSWVRDAGVSDVYLILHVLLLLALRAVFTLFFLWLAFWLFRSVDKTLVIFSLIGAVGVWAIAEGAYYYLYWQFTQPLAIGILSLLVVTCVALACFDERR</sequence>
<protein>
    <submittedName>
        <fullName evidence="2">Uncharacterized protein</fullName>
    </submittedName>
</protein>
<gene>
    <name evidence="2" type="ORF">CAL65_13350</name>
</gene>
<accession>A0A3E0WSG7</accession>
<feature type="transmembrane region" description="Helical" evidence="1">
    <location>
        <begin position="120"/>
        <end position="140"/>
    </location>
</feature>
<reference evidence="3" key="1">
    <citation type="submission" date="2017-05" db="EMBL/GenBank/DDBJ databases">
        <authorList>
            <person name="Sharma S."/>
            <person name="Sidhu C."/>
            <person name="Pinnaka A.K."/>
        </authorList>
    </citation>
    <scope>NUCLEOTIDE SEQUENCE [LARGE SCALE GENOMIC DNA]</scope>
    <source>
        <strain evidence="3">AK93</strain>
    </source>
</reference>
<organism evidence="2 3">
    <name type="scientific">Alkalilimnicola ehrlichii</name>
    <dbReference type="NCBI Taxonomy" id="351052"/>
    <lineage>
        <taxon>Bacteria</taxon>
        <taxon>Pseudomonadati</taxon>
        <taxon>Pseudomonadota</taxon>
        <taxon>Gammaproteobacteria</taxon>
        <taxon>Chromatiales</taxon>
        <taxon>Ectothiorhodospiraceae</taxon>
        <taxon>Alkalilimnicola</taxon>
    </lineage>
</organism>
<name>A0A3E0WSG7_9GAMM</name>
<dbReference type="EMBL" id="NFZW01000013">
    <property type="protein sequence ID" value="RFA35091.1"/>
    <property type="molecule type" value="Genomic_DNA"/>
</dbReference>
<evidence type="ECO:0000313" key="3">
    <source>
        <dbReference type="Proteomes" id="UP000256763"/>
    </source>
</evidence>
<proteinExistence type="predicted"/>
<evidence type="ECO:0000313" key="2">
    <source>
        <dbReference type="EMBL" id="RFA35091.1"/>
    </source>
</evidence>
<dbReference type="RefSeq" id="WP_116303642.1">
    <property type="nucleotide sequence ID" value="NZ_NFZV01000025.1"/>
</dbReference>
<feature type="transmembrane region" description="Helical" evidence="1">
    <location>
        <begin position="92"/>
        <end position="114"/>
    </location>
</feature>
<evidence type="ECO:0000256" key="1">
    <source>
        <dbReference type="SAM" id="Phobius"/>
    </source>
</evidence>
<comment type="caution">
    <text evidence="2">The sequence shown here is derived from an EMBL/GenBank/DDBJ whole genome shotgun (WGS) entry which is preliminary data.</text>
</comment>
<dbReference type="Proteomes" id="UP000256763">
    <property type="component" value="Unassembled WGS sequence"/>
</dbReference>
<dbReference type="AlphaFoldDB" id="A0A3E0WSG7"/>